<evidence type="ECO:0000313" key="3">
    <source>
        <dbReference type="Proteomes" id="UP000326857"/>
    </source>
</evidence>
<dbReference type="InterPro" id="IPR025139">
    <property type="entry name" value="DUF4062"/>
</dbReference>
<evidence type="ECO:0000259" key="1">
    <source>
        <dbReference type="Pfam" id="PF13271"/>
    </source>
</evidence>
<protein>
    <recommendedName>
        <fullName evidence="1">DUF4062 domain-containing protein</fullName>
    </recommendedName>
</protein>
<feature type="domain" description="DUF4062" evidence="1">
    <location>
        <begin position="6"/>
        <end position="87"/>
    </location>
</feature>
<organism evidence="2 3">
    <name type="scientific">Sphingomonas aurantiaca</name>
    <dbReference type="NCBI Taxonomy" id="185949"/>
    <lineage>
        <taxon>Bacteria</taxon>
        <taxon>Pseudomonadati</taxon>
        <taxon>Pseudomonadota</taxon>
        <taxon>Alphaproteobacteria</taxon>
        <taxon>Sphingomonadales</taxon>
        <taxon>Sphingomonadaceae</taxon>
        <taxon>Sphingomonas</taxon>
    </lineage>
</organism>
<dbReference type="Proteomes" id="UP000326857">
    <property type="component" value="Unassembled WGS sequence"/>
</dbReference>
<sequence>MGKKYQIFVSSTFRDLSDERQDTIRSILDLGHIPAGMELFPAADTEQLLYIKKVIDECDYYILIIGGRYGSLDAEGVSFTEREYDYAVETGKIVLAFIHGNAATIPVGKSDTAQRLVQSLEEFRNKVMSGRLVREWISRENLEAMVVKSIARATSEYPAVGWIRGDEVASEDLLKQINDLRLENISLSKGLAAANAALRPSIENLADFAEEVELNFRRSYTFNGRTKYTASTETLTWLEIFKAVGINVAIPRISTLISSYIFERLKVDTPDLIFKTLLDEDNAKVKHQLAALGLIRVYVGQSTKGATHEWMQITPLGSKTLAELLAVKSKA</sequence>
<proteinExistence type="predicted"/>
<gene>
    <name evidence="2" type="ORF">SPHINGO391_480092</name>
</gene>
<evidence type="ECO:0000313" key="2">
    <source>
        <dbReference type="EMBL" id="VVT24350.1"/>
    </source>
</evidence>
<accession>A0A5E8A0A4</accession>
<name>A0A5E8A0A4_9SPHN</name>
<dbReference type="Pfam" id="PF13271">
    <property type="entry name" value="DUF4062"/>
    <property type="match status" value="1"/>
</dbReference>
<dbReference type="EMBL" id="CABVLI010000043">
    <property type="protein sequence ID" value="VVT24350.1"/>
    <property type="molecule type" value="Genomic_DNA"/>
</dbReference>
<dbReference type="AlphaFoldDB" id="A0A5E8A0A4"/>
<reference evidence="2 3" key="1">
    <citation type="submission" date="2019-09" db="EMBL/GenBank/DDBJ databases">
        <authorList>
            <person name="Dittami M. S."/>
        </authorList>
    </citation>
    <scope>NUCLEOTIDE SEQUENCE [LARGE SCALE GENOMIC DNA]</scope>
    <source>
        <strain evidence="2">SPHINGO391</strain>
    </source>
</reference>